<dbReference type="SUPFAM" id="SSF56672">
    <property type="entry name" value="DNA/RNA polymerases"/>
    <property type="match status" value="1"/>
</dbReference>
<evidence type="ECO:0000313" key="1">
    <source>
        <dbReference type="EMBL" id="JAV68022.1"/>
    </source>
</evidence>
<dbReference type="AlphaFoldDB" id="A0A1Y1L2W0"/>
<proteinExistence type="predicted"/>
<dbReference type="EMBL" id="GEZM01066273">
    <property type="protein sequence ID" value="JAV68018.1"/>
    <property type="molecule type" value="Transcribed_RNA"/>
</dbReference>
<protein>
    <submittedName>
        <fullName evidence="1">Uncharacterized protein</fullName>
    </submittedName>
</protein>
<dbReference type="Pfam" id="PF05380">
    <property type="entry name" value="Peptidase_A17"/>
    <property type="match status" value="1"/>
</dbReference>
<dbReference type="GO" id="GO:0071897">
    <property type="term" value="P:DNA biosynthetic process"/>
    <property type="evidence" value="ECO:0007669"/>
    <property type="project" value="UniProtKB-ARBA"/>
</dbReference>
<reference evidence="1" key="1">
    <citation type="journal article" date="2016" name="Sci. Rep.">
        <title>Molecular characterization of firefly nuptial gifts: a multi-omics approach sheds light on postcopulatory sexual selection.</title>
        <authorList>
            <person name="Al-Wathiqui N."/>
            <person name="Fallon T.R."/>
            <person name="South A."/>
            <person name="Weng J.K."/>
            <person name="Lewis S.M."/>
        </authorList>
    </citation>
    <scope>NUCLEOTIDE SEQUENCE</scope>
</reference>
<name>A0A1Y1L2W0_PHOPY</name>
<dbReference type="EMBL" id="GEZM01066272">
    <property type="protein sequence ID" value="JAV68022.1"/>
    <property type="molecule type" value="Transcribed_RNA"/>
</dbReference>
<accession>A0A1Y1L2W0</accession>
<organism evidence="1">
    <name type="scientific">Photinus pyralis</name>
    <name type="common">Common eastern firefly</name>
    <name type="synonym">Lampyris pyralis</name>
    <dbReference type="NCBI Taxonomy" id="7054"/>
    <lineage>
        <taxon>Eukaryota</taxon>
        <taxon>Metazoa</taxon>
        <taxon>Ecdysozoa</taxon>
        <taxon>Arthropoda</taxon>
        <taxon>Hexapoda</taxon>
        <taxon>Insecta</taxon>
        <taxon>Pterygota</taxon>
        <taxon>Neoptera</taxon>
        <taxon>Endopterygota</taxon>
        <taxon>Coleoptera</taxon>
        <taxon>Polyphaga</taxon>
        <taxon>Elateriformia</taxon>
        <taxon>Elateroidea</taxon>
        <taxon>Lampyridae</taxon>
        <taxon>Lampyrinae</taxon>
        <taxon>Photinus</taxon>
    </lineage>
</organism>
<dbReference type="InterPro" id="IPR043502">
    <property type="entry name" value="DNA/RNA_pol_sf"/>
</dbReference>
<dbReference type="PANTHER" id="PTHR47331">
    <property type="entry name" value="PHD-TYPE DOMAIN-CONTAINING PROTEIN"/>
    <property type="match status" value="1"/>
</dbReference>
<sequence>MKQELTNMLTKGGFQLHKWSSNNAEVLNATPNGTNNQSVTQLENDESRRSLGVLWIPQQDVFTFKIEDTNYKLTKRNILSAVAKIFDPLGWLSPITISAKLFIQKLWLSNLAWDQEVPEEMGMEWKKFQEGNSTVGEIQLPRWIHYCDGSLELHGFCDASEKAYGAVIYTKSSNGKISLLTAKSKVAPAKSKPTLPKLELCAAVLLAKLVRRSKEALQIKNIAVYAWTDSTITLAWITGDPSRWTKFVANRVVEINSILSKEQWRHTEQESTRSYSKFRASNKDNVIRHFYIQ</sequence>
<dbReference type="InterPro" id="IPR008042">
    <property type="entry name" value="Retrotrans_Pao"/>
</dbReference>